<dbReference type="Proteomes" id="UP000176303">
    <property type="component" value="Unassembled WGS sequence"/>
</dbReference>
<dbReference type="SMART" id="SM00471">
    <property type="entry name" value="HDc"/>
    <property type="match status" value="1"/>
</dbReference>
<dbReference type="AlphaFoldDB" id="A0A1F7U333"/>
<dbReference type="SUPFAM" id="SSF109604">
    <property type="entry name" value="HD-domain/PDEase-like"/>
    <property type="match status" value="1"/>
</dbReference>
<reference evidence="2 3" key="1">
    <citation type="journal article" date="2016" name="Nat. Commun.">
        <title>Thousands of microbial genomes shed light on interconnected biogeochemical processes in an aquifer system.</title>
        <authorList>
            <person name="Anantharaman K."/>
            <person name="Brown C.T."/>
            <person name="Hug L.A."/>
            <person name="Sharon I."/>
            <person name="Castelle C.J."/>
            <person name="Probst A.J."/>
            <person name="Thomas B.C."/>
            <person name="Singh A."/>
            <person name="Wilkins M.J."/>
            <person name="Karaoz U."/>
            <person name="Brodie E.L."/>
            <person name="Williams K.H."/>
            <person name="Hubbard S.S."/>
            <person name="Banfield J.F."/>
        </authorList>
    </citation>
    <scope>NUCLEOTIDE SEQUENCE [LARGE SCALE GENOMIC DNA]</scope>
</reference>
<dbReference type="InterPro" id="IPR003607">
    <property type="entry name" value="HD/PDEase_dom"/>
</dbReference>
<evidence type="ECO:0000313" key="3">
    <source>
        <dbReference type="Proteomes" id="UP000176303"/>
    </source>
</evidence>
<sequence>MDSSVRRVIPVPGGTMRLNEYWPIIRHPHFARLFHKRQLGGAFIAFPGARHSRGEHALNVAQRTKRRACQWHDRGLLSQERIPELVVAALLHDIGHGPFSHLIESVTKTDHKFVGKKRVEEMSKAIRAADVDPRQVQKLLSGEDSLGLMITDRNLGTDKLGYLSVDAYHAGLEWQQSFEVIEGATRPIKVRGKTVIGVDIKVIDGIKHLQRLYVMFYKNFYLAKSATIAERLIQEMVRRLLEVWLTEETLWEMIDGELEGAFFNSNDPAITEMASWYKDIRLPKAAVVFRHRGYTDYERIAGKPISVATLPTATMERLPKFPARWFARLQTKMAQALKLPQHHVLVVPPVHGDRFIPRDVILWDTTGTSRLWDRDPDHFASLRRDYLAAAAMRVCVPEHRRVEVAKKADLLQKITIEFESTSAE</sequence>
<gene>
    <name evidence="2" type="ORF">A3D72_03850</name>
</gene>
<dbReference type="GO" id="GO:0008832">
    <property type="term" value="F:dGTPase activity"/>
    <property type="evidence" value="ECO:0007669"/>
    <property type="project" value="TreeGrafter"/>
</dbReference>
<evidence type="ECO:0000259" key="1">
    <source>
        <dbReference type="SMART" id="SM00471"/>
    </source>
</evidence>
<organism evidence="2 3">
    <name type="scientific">Candidatus Uhrbacteria bacterium RIFCSPHIGHO2_02_FULL_57_19</name>
    <dbReference type="NCBI Taxonomy" id="1802391"/>
    <lineage>
        <taxon>Bacteria</taxon>
        <taxon>Candidatus Uhriibacteriota</taxon>
    </lineage>
</organism>
<comment type="caution">
    <text evidence="2">The sequence shown here is derived from an EMBL/GenBank/DDBJ whole genome shotgun (WGS) entry which is preliminary data.</text>
</comment>
<dbReference type="Gene3D" id="1.10.3210.10">
    <property type="entry name" value="Hypothetical protein af1432"/>
    <property type="match status" value="1"/>
</dbReference>
<accession>A0A1F7U333</accession>
<feature type="domain" description="HD/PDEase" evidence="1">
    <location>
        <begin position="49"/>
        <end position="158"/>
    </location>
</feature>
<proteinExistence type="predicted"/>
<dbReference type="InterPro" id="IPR050135">
    <property type="entry name" value="dGTPase-like"/>
</dbReference>
<dbReference type="GO" id="GO:0006203">
    <property type="term" value="P:dGTP catabolic process"/>
    <property type="evidence" value="ECO:0007669"/>
    <property type="project" value="TreeGrafter"/>
</dbReference>
<dbReference type="Pfam" id="PF01966">
    <property type="entry name" value="HD"/>
    <property type="match status" value="1"/>
</dbReference>
<dbReference type="STRING" id="1802391.A3D72_03850"/>
<dbReference type="EMBL" id="MGDZ01000056">
    <property type="protein sequence ID" value="OGL72642.1"/>
    <property type="molecule type" value="Genomic_DNA"/>
</dbReference>
<dbReference type="PANTHER" id="PTHR11373">
    <property type="entry name" value="DEOXYNUCLEOSIDE TRIPHOSPHATE TRIPHOSPHOHYDROLASE"/>
    <property type="match status" value="1"/>
</dbReference>
<dbReference type="CDD" id="cd00077">
    <property type="entry name" value="HDc"/>
    <property type="match status" value="1"/>
</dbReference>
<evidence type="ECO:0000313" key="2">
    <source>
        <dbReference type="EMBL" id="OGL72642.1"/>
    </source>
</evidence>
<dbReference type="InterPro" id="IPR006674">
    <property type="entry name" value="HD_domain"/>
</dbReference>
<dbReference type="PANTHER" id="PTHR11373:SF4">
    <property type="entry name" value="DEOXYNUCLEOSIDE TRIPHOSPHATE TRIPHOSPHOHYDROLASE SAMHD1"/>
    <property type="match status" value="1"/>
</dbReference>
<name>A0A1F7U333_9BACT</name>
<protein>
    <recommendedName>
        <fullName evidence="1">HD/PDEase domain-containing protein</fullName>
    </recommendedName>
</protein>